<dbReference type="EMBL" id="AMCI01003974">
    <property type="protein sequence ID" value="EJW99089.1"/>
    <property type="molecule type" value="Genomic_DNA"/>
</dbReference>
<name>J9GHZ2_9ZZZZ</name>
<gene>
    <name evidence="1" type="ORF">EVA_12821</name>
</gene>
<sequence length="34" mass="4052">MHAKHTKNRNSEKTINFQAIPIFLFITIDCYRSL</sequence>
<proteinExistence type="predicted"/>
<organism evidence="1">
    <name type="scientific">gut metagenome</name>
    <dbReference type="NCBI Taxonomy" id="749906"/>
    <lineage>
        <taxon>unclassified sequences</taxon>
        <taxon>metagenomes</taxon>
        <taxon>organismal metagenomes</taxon>
    </lineage>
</organism>
<dbReference type="AlphaFoldDB" id="J9GHZ2"/>
<accession>J9GHZ2</accession>
<protein>
    <submittedName>
        <fullName evidence="1">Uncharacterized protein</fullName>
    </submittedName>
</protein>
<reference evidence="1" key="1">
    <citation type="journal article" date="2012" name="PLoS ONE">
        <title>Gene sets for utilization of primary and secondary nutrition supplies in the distal gut of endangered iberian lynx.</title>
        <authorList>
            <person name="Alcaide M."/>
            <person name="Messina E."/>
            <person name="Richter M."/>
            <person name="Bargiela R."/>
            <person name="Peplies J."/>
            <person name="Huws S.A."/>
            <person name="Newbold C.J."/>
            <person name="Golyshin P.N."/>
            <person name="Simon M.A."/>
            <person name="Lopez G."/>
            <person name="Yakimov M.M."/>
            <person name="Ferrer M."/>
        </authorList>
    </citation>
    <scope>NUCLEOTIDE SEQUENCE</scope>
</reference>
<evidence type="ECO:0000313" key="1">
    <source>
        <dbReference type="EMBL" id="EJW99089.1"/>
    </source>
</evidence>
<comment type="caution">
    <text evidence="1">The sequence shown here is derived from an EMBL/GenBank/DDBJ whole genome shotgun (WGS) entry which is preliminary data.</text>
</comment>